<gene>
    <name evidence="3" type="ORF">JKX24_02005</name>
</gene>
<accession>A0A7U0N796</accession>
<protein>
    <submittedName>
        <fullName evidence="3">Acyltransferase</fullName>
    </submittedName>
</protein>
<dbReference type="PANTHER" id="PTHR23028:SF131">
    <property type="entry name" value="BLR2367 PROTEIN"/>
    <property type="match status" value="1"/>
</dbReference>
<dbReference type="GO" id="GO:0016747">
    <property type="term" value="F:acyltransferase activity, transferring groups other than amino-acyl groups"/>
    <property type="evidence" value="ECO:0007669"/>
    <property type="project" value="InterPro"/>
</dbReference>
<sequence length="334" mass="38496">MQKNNIDQIQWLRGIAAISVVFTHLTAKAFSVGMTEFSFTRGSIGVDIFFIISGFIMMYVCDRKEYNFTSFLKNRAIRILPLHYLFLFPLVIVYLLKPSIINSNSIGTFFWESFALIPVKKEGYEYLNPVVWTLCYEFLFYSIFASFLFLKNIYFISIGTITMIVSFVTLGAFYQGENEFIVGLTDSISLEFCFGILLYLLFKIDKLSVNPIIFLVIAIATYFLLYKLSLPRFIKDGIPSVFLFVSLVNINNLKIKWLEILGDISYEVYLCHIIVLSGTYVLLSKIGFHNLTVYYVIAFSSILIVGFLMKKLFSDKVNVLLRKMTHTKLKVKSM</sequence>
<evidence type="ECO:0000259" key="2">
    <source>
        <dbReference type="Pfam" id="PF01757"/>
    </source>
</evidence>
<evidence type="ECO:0000313" key="3">
    <source>
        <dbReference type="EMBL" id="QQX53832.1"/>
    </source>
</evidence>
<keyword evidence="1" id="KW-0812">Transmembrane</keyword>
<evidence type="ECO:0000313" key="4">
    <source>
        <dbReference type="Proteomes" id="UP000596176"/>
    </source>
</evidence>
<dbReference type="EMBL" id="CP068391">
    <property type="protein sequence ID" value="QQX53832.1"/>
    <property type="molecule type" value="Genomic_DNA"/>
</dbReference>
<organism evidence="3 4">
    <name type="scientific">Serratia proteamaculans</name>
    <dbReference type="NCBI Taxonomy" id="28151"/>
    <lineage>
        <taxon>Bacteria</taxon>
        <taxon>Pseudomonadati</taxon>
        <taxon>Pseudomonadota</taxon>
        <taxon>Gammaproteobacteria</taxon>
        <taxon>Enterobacterales</taxon>
        <taxon>Yersiniaceae</taxon>
        <taxon>Serratia</taxon>
    </lineage>
</organism>
<feature type="transmembrane region" description="Helical" evidence="1">
    <location>
        <begin position="266"/>
        <end position="286"/>
    </location>
</feature>
<feature type="transmembrane region" description="Helical" evidence="1">
    <location>
        <begin position="180"/>
        <end position="202"/>
    </location>
</feature>
<feature type="transmembrane region" description="Helical" evidence="1">
    <location>
        <begin position="130"/>
        <end position="150"/>
    </location>
</feature>
<dbReference type="Proteomes" id="UP000596176">
    <property type="component" value="Chromosome"/>
</dbReference>
<feature type="transmembrane region" description="Helical" evidence="1">
    <location>
        <begin position="237"/>
        <end position="254"/>
    </location>
</feature>
<proteinExistence type="predicted"/>
<keyword evidence="3" id="KW-0012">Acyltransferase</keyword>
<feature type="transmembrane region" description="Helical" evidence="1">
    <location>
        <begin position="42"/>
        <end position="61"/>
    </location>
</feature>
<keyword evidence="1" id="KW-1133">Transmembrane helix</keyword>
<feature type="transmembrane region" description="Helical" evidence="1">
    <location>
        <begin position="12"/>
        <end position="30"/>
    </location>
</feature>
<dbReference type="PANTHER" id="PTHR23028">
    <property type="entry name" value="ACETYLTRANSFERASE"/>
    <property type="match status" value="1"/>
</dbReference>
<feature type="transmembrane region" description="Helical" evidence="1">
    <location>
        <begin position="209"/>
        <end position="225"/>
    </location>
</feature>
<dbReference type="AlphaFoldDB" id="A0A7U0N796"/>
<dbReference type="GO" id="GO:0016020">
    <property type="term" value="C:membrane"/>
    <property type="evidence" value="ECO:0007669"/>
    <property type="project" value="TreeGrafter"/>
</dbReference>
<dbReference type="GO" id="GO:0000271">
    <property type="term" value="P:polysaccharide biosynthetic process"/>
    <property type="evidence" value="ECO:0007669"/>
    <property type="project" value="TreeGrafter"/>
</dbReference>
<feature type="transmembrane region" description="Helical" evidence="1">
    <location>
        <begin position="82"/>
        <end position="101"/>
    </location>
</feature>
<feature type="domain" description="Acyltransferase 3" evidence="2">
    <location>
        <begin position="8"/>
        <end position="309"/>
    </location>
</feature>
<dbReference type="Pfam" id="PF01757">
    <property type="entry name" value="Acyl_transf_3"/>
    <property type="match status" value="1"/>
</dbReference>
<dbReference type="InterPro" id="IPR050879">
    <property type="entry name" value="Acyltransferase_3"/>
</dbReference>
<name>A0A7U0N796_SERPR</name>
<dbReference type="RefSeq" id="WP_207975698.1">
    <property type="nucleotide sequence ID" value="NZ_CP068391.1"/>
</dbReference>
<evidence type="ECO:0000256" key="1">
    <source>
        <dbReference type="SAM" id="Phobius"/>
    </source>
</evidence>
<feature type="transmembrane region" description="Helical" evidence="1">
    <location>
        <begin position="155"/>
        <end position="174"/>
    </location>
</feature>
<keyword evidence="3" id="KW-0808">Transferase</keyword>
<feature type="transmembrane region" description="Helical" evidence="1">
    <location>
        <begin position="292"/>
        <end position="313"/>
    </location>
</feature>
<dbReference type="InterPro" id="IPR002656">
    <property type="entry name" value="Acyl_transf_3_dom"/>
</dbReference>
<reference evidence="3 4" key="1">
    <citation type="submission" date="2021-01" db="EMBL/GenBank/DDBJ databases">
        <title>Chromosome sequence of Serratia proteamaculans strain 94 rif-r, isolated from spoiled beef.</title>
        <authorList>
            <person name="Zaytseva Y.V."/>
            <person name="Iablokov S.N."/>
            <person name="Klyukina A."/>
        </authorList>
    </citation>
    <scope>NUCLEOTIDE SEQUENCE [LARGE SCALE GENOMIC DNA]</scope>
    <source>
        <strain evidence="3 4">94 rif-r</strain>
    </source>
</reference>
<keyword evidence="1" id="KW-0472">Membrane</keyword>